<dbReference type="EMBL" id="UYJE01001846">
    <property type="protein sequence ID" value="VDI05665.1"/>
    <property type="molecule type" value="Genomic_DNA"/>
</dbReference>
<dbReference type="OrthoDB" id="6161351at2759"/>
<dbReference type="AlphaFoldDB" id="A0A8B6CIU0"/>
<protein>
    <submittedName>
        <fullName evidence="1">Uncharacterized protein</fullName>
    </submittedName>
</protein>
<name>A0A8B6CIU0_MYTGA</name>
<dbReference type="Proteomes" id="UP000596742">
    <property type="component" value="Unassembled WGS sequence"/>
</dbReference>
<gene>
    <name evidence="1" type="ORF">MGAL_10B083211</name>
</gene>
<accession>A0A8B6CIU0</accession>
<keyword evidence="2" id="KW-1185">Reference proteome</keyword>
<evidence type="ECO:0000313" key="2">
    <source>
        <dbReference type="Proteomes" id="UP000596742"/>
    </source>
</evidence>
<evidence type="ECO:0000313" key="1">
    <source>
        <dbReference type="EMBL" id="VDI05665.1"/>
    </source>
</evidence>
<comment type="caution">
    <text evidence="1">The sequence shown here is derived from an EMBL/GenBank/DDBJ whole genome shotgun (WGS) entry which is preliminary data.</text>
</comment>
<reference evidence="1" key="1">
    <citation type="submission" date="2018-11" db="EMBL/GenBank/DDBJ databases">
        <authorList>
            <person name="Alioto T."/>
            <person name="Alioto T."/>
        </authorList>
    </citation>
    <scope>NUCLEOTIDE SEQUENCE</scope>
</reference>
<organism evidence="1 2">
    <name type="scientific">Mytilus galloprovincialis</name>
    <name type="common">Mediterranean mussel</name>
    <dbReference type="NCBI Taxonomy" id="29158"/>
    <lineage>
        <taxon>Eukaryota</taxon>
        <taxon>Metazoa</taxon>
        <taxon>Spiralia</taxon>
        <taxon>Lophotrochozoa</taxon>
        <taxon>Mollusca</taxon>
        <taxon>Bivalvia</taxon>
        <taxon>Autobranchia</taxon>
        <taxon>Pteriomorphia</taxon>
        <taxon>Mytilida</taxon>
        <taxon>Mytiloidea</taxon>
        <taxon>Mytilidae</taxon>
        <taxon>Mytilinae</taxon>
        <taxon>Mytilus</taxon>
    </lineage>
</organism>
<proteinExistence type="predicted"/>
<sequence>MNGCKCKTNECYYGDPCLCDVHTLGCPVNTALDENGACQPCDPGTAKNDTGHGPCRAVSQKISSLPGKGTAMVLTKKSLMPTKETIT</sequence>
<feature type="non-terminal residue" evidence="1">
    <location>
        <position position="87"/>
    </location>
</feature>